<evidence type="ECO:0000259" key="6">
    <source>
        <dbReference type="Pfam" id="PF04048"/>
    </source>
</evidence>
<organism evidence="8 9">
    <name type="scientific">Maudiozyma saulgeensis</name>
    <dbReference type="NCBI Taxonomy" id="1789683"/>
    <lineage>
        <taxon>Eukaryota</taxon>
        <taxon>Fungi</taxon>
        <taxon>Dikarya</taxon>
        <taxon>Ascomycota</taxon>
        <taxon>Saccharomycotina</taxon>
        <taxon>Saccharomycetes</taxon>
        <taxon>Saccharomycetales</taxon>
        <taxon>Saccharomycetaceae</taxon>
        <taxon>Maudiozyma</taxon>
    </lineage>
</organism>
<evidence type="ECO:0000256" key="4">
    <source>
        <dbReference type="RuleBase" id="RU367079"/>
    </source>
</evidence>
<dbReference type="InterPro" id="IPR007191">
    <property type="entry name" value="Sec8_exocyst_N"/>
</dbReference>
<comment type="function">
    <text evidence="4">Component of the exocyst complex involved in the docking of exocytic vesicles with fusion sites on the plasma membrane.</text>
</comment>
<name>A0A1X7R3Z2_9SACH</name>
<evidence type="ECO:0000256" key="5">
    <source>
        <dbReference type="SAM" id="Coils"/>
    </source>
</evidence>
<dbReference type="GO" id="GO:0006904">
    <property type="term" value="P:vesicle docking involved in exocytosis"/>
    <property type="evidence" value="ECO:0007669"/>
    <property type="project" value="InterPro"/>
</dbReference>
<feature type="coiled-coil region" evidence="5">
    <location>
        <begin position="115"/>
        <end position="149"/>
    </location>
</feature>
<evidence type="ECO:0000256" key="2">
    <source>
        <dbReference type="ARBA" id="ARBA00022483"/>
    </source>
</evidence>
<dbReference type="PANTHER" id="PTHR14146">
    <property type="entry name" value="EXOCYST COMPLEX COMPONENT 4"/>
    <property type="match status" value="1"/>
</dbReference>
<evidence type="ECO:0000313" key="9">
    <source>
        <dbReference type="Proteomes" id="UP000196158"/>
    </source>
</evidence>
<sequence>MSNLNVLENKGRRRALSINSIDPDHRHAMDNSVDNLQQDLSLIGSQWNKVISEHSNPLELSLAFLDDTSVGLSHRYQEFTQLKEKIGSHLRAVVGEHSQAFNANVASYSKTVLALTDAQENTTQIKKNLNEANEKITVRKESLKDLNNESLRLTNSIEALSYIEELLQIPEKIEGCMRKEEFKEVQNFLERGFVLCNINSLKALEQLKPIHQQLEMQEHVLFQNMIDEIQDIVYSKKGSLTLDTDILETISVSQNGFTSLENYLYNIVNIDLMKQSVDLNQKLFNFINNVKIPGFFQTIATVNSGGNSDYTQLFALLSMLKDINKLSLALNILVDRANAEIHSIMIKATEVVRSKHPTLLKMVKSISNENSFGLSIKNLLSLIMRECFWEIFIKYLLVIQKHRAIYEIVKVLQTSSASSMNKNYYRFDLIWAKLLHEVEQLITKYIYNPLLILGGDAHRLGRQAPVLPKRKGQKLFSLQNNVTDVSYTKDHVGDLKALLKDIFVGFTVPPNTKLDSIYIEDESFEEEEPLIPPSVFNMKVLLEPFLLFVQASSNLIPVEISQNSTPSITFFSSFMQKNFYPRIGLTIDYVFSSNVESLNPYTLENINENQSIFKSAVDFQSFFYNMLYVFNSSNSFRNQMVTIILHTLEKFFQYYSNIFNSIIGASASERSNKLTTAWFNDENLKKYERHLLKGENTDFVNESKDLFKSCPKFYEKGKDIGEDSTLNLLTLDTVIYFASTVSWIMTWLPSLKNVLETSSNTEIVSVMNADELRSHWSFFEYTDIENSNKMMTLRILLDHDNGEKFDTIIKGFEDLELNLMTLLRFDTRAKSIYNIGKFFQETSSWDLEVGSIELYHSISSLISQLRTTENKLNQQLSENGKDKIFAGIDVVSSQAFILGAFSIDVINENGIKKILRNVNLLQHTIRNLYSEPSKISMANTIAFYNLISQTENVLIQRISDREFPLLTKEDFKNILRLQFSEEIDQQVKRQNSMSTKNASKPINRRYNEALKKIEALDI</sequence>
<gene>
    <name evidence="8" type="ORF">KASA_0N03289G</name>
</gene>
<dbReference type="PANTHER" id="PTHR14146:SF0">
    <property type="entry name" value="EXOCYST COMPLEX COMPONENT 4"/>
    <property type="match status" value="1"/>
</dbReference>
<dbReference type="GO" id="GO:0090522">
    <property type="term" value="P:vesicle tethering involved in exocytosis"/>
    <property type="evidence" value="ECO:0007669"/>
    <property type="project" value="UniProtKB-UniRule"/>
</dbReference>
<dbReference type="EMBL" id="FXLY01000005">
    <property type="protein sequence ID" value="SMN20365.1"/>
    <property type="molecule type" value="Genomic_DNA"/>
</dbReference>
<dbReference type="GO" id="GO:0000145">
    <property type="term" value="C:exocyst"/>
    <property type="evidence" value="ECO:0007669"/>
    <property type="project" value="UniProtKB-UniRule"/>
</dbReference>
<dbReference type="Pfam" id="PF20652">
    <property type="entry name" value="Sec8_C"/>
    <property type="match status" value="1"/>
</dbReference>
<proteinExistence type="inferred from homology"/>
<dbReference type="InterPro" id="IPR048630">
    <property type="entry name" value="Sec8_M"/>
</dbReference>
<feature type="domain" description="Exocyst complex component Sec8 N-terminal" evidence="6">
    <location>
        <begin position="35"/>
        <end position="174"/>
    </location>
</feature>
<keyword evidence="1 4" id="KW-0813">Transport</keyword>
<keyword evidence="9" id="KW-1185">Reference proteome</keyword>
<dbReference type="GO" id="GO:0006893">
    <property type="term" value="P:Golgi to plasma membrane transport"/>
    <property type="evidence" value="ECO:0007669"/>
    <property type="project" value="TreeGrafter"/>
</dbReference>
<keyword evidence="2 4" id="KW-0268">Exocytosis</keyword>
<keyword evidence="3 4" id="KW-0653">Protein transport</keyword>
<dbReference type="AlphaFoldDB" id="A0A1X7R3Z2"/>
<comment type="similarity">
    <text evidence="4">Belongs to the SEC8 family.</text>
</comment>
<keyword evidence="5" id="KW-0175">Coiled coil</keyword>
<evidence type="ECO:0000313" key="8">
    <source>
        <dbReference type="EMBL" id="SMN20365.1"/>
    </source>
</evidence>
<evidence type="ECO:0000256" key="3">
    <source>
        <dbReference type="ARBA" id="ARBA00022927"/>
    </source>
</evidence>
<evidence type="ECO:0000259" key="7">
    <source>
        <dbReference type="Pfam" id="PF20652"/>
    </source>
</evidence>
<dbReference type="GO" id="GO:0006612">
    <property type="term" value="P:protein targeting to membrane"/>
    <property type="evidence" value="ECO:0007669"/>
    <property type="project" value="UniProtKB-UniRule"/>
</dbReference>
<dbReference type="GO" id="GO:0015031">
    <property type="term" value="P:protein transport"/>
    <property type="evidence" value="ECO:0007669"/>
    <property type="project" value="UniProtKB-KW"/>
</dbReference>
<dbReference type="InterPro" id="IPR039682">
    <property type="entry name" value="Sec8/EXOC4"/>
</dbReference>
<dbReference type="Pfam" id="PF04048">
    <property type="entry name" value="Sec8_N"/>
    <property type="match status" value="1"/>
</dbReference>
<evidence type="ECO:0000256" key="1">
    <source>
        <dbReference type="ARBA" id="ARBA00022448"/>
    </source>
</evidence>
<protein>
    <recommendedName>
        <fullName evidence="4">Exocyst complex component Sec8</fullName>
    </recommendedName>
</protein>
<feature type="domain" description="Exocyst complex component Sec8 middle helical bundle" evidence="7">
    <location>
        <begin position="308"/>
        <end position="546"/>
    </location>
</feature>
<dbReference type="OrthoDB" id="272977at2759"/>
<reference evidence="8 9" key="1">
    <citation type="submission" date="2017-04" db="EMBL/GenBank/DDBJ databases">
        <authorList>
            <person name="Afonso C.L."/>
            <person name="Miller P.J."/>
            <person name="Scott M.A."/>
            <person name="Spackman E."/>
            <person name="Goraichik I."/>
            <person name="Dimitrov K.M."/>
            <person name="Suarez D.L."/>
            <person name="Swayne D.E."/>
        </authorList>
    </citation>
    <scope>NUCLEOTIDE SEQUENCE [LARGE SCALE GENOMIC DNA]</scope>
</reference>
<dbReference type="Proteomes" id="UP000196158">
    <property type="component" value="Unassembled WGS sequence"/>
</dbReference>
<dbReference type="STRING" id="1789683.A0A1X7R3Z2"/>
<accession>A0A1X7R3Z2</accession>